<dbReference type="EMBL" id="QBLH01003556">
    <property type="protein sequence ID" value="TGZ37407.1"/>
    <property type="molecule type" value="Genomic_DNA"/>
</dbReference>
<protein>
    <submittedName>
        <fullName evidence="1">Uncharacterized protein</fullName>
    </submittedName>
</protein>
<sequence length="171" mass="20047">MRNDEVFSDADSTIETIVKNLKSVNSWYTIVHTLHIYTIIYCYKTYPAFLLCKNQAKNRDENRLYVFGTSELHRLLATEKKNFNQQDQQSRINRKIFCRDITMTQACRERVYFCAGRSQYPVEQNVKNVYSNLKCPSLVDVPLIDEFQVDWLPQDEQTLAALREAGASIFQ</sequence>
<organism evidence="1 2">
    <name type="scientific">Temnothorax longispinosus</name>
    <dbReference type="NCBI Taxonomy" id="300112"/>
    <lineage>
        <taxon>Eukaryota</taxon>
        <taxon>Metazoa</taxon>
        <taxon>Ecdysozoa</taxon>
        <taxon>Arthropoda</taxon>
        <taxon>Hexapoda</taxon>
        <taxon>Insecta</taxon>
        <taxon>Pterygota</taxon>
        <taxon>Neoptera</taxon>
        <taxon>Endopterygota</taxon>
        <taxon>Hymenoptera</taxon>
        <taxon>Apocrita</taxon>
        <taxon>Aculeata</taxon>
        <taxon>Formicoidea</taxon>
        <taxon>Formicidae</taxon>
        <taxon>Myrmicinae</taxon>
        <taxon>Temnothorax</taxon>
    </lineage>
</organism>
<reference evidence="1 2" key="1">
    <citation type="journal article" date="2019" name="Philos. Trans. R. Soc. Lond., B, Biol. Sci.">
        <title>Ant behaviour and brain gene expression of defending hosts depend on the ecological success of the intruding social parasite.</title>
        <authorList>
            <person name="Kaur R."/>
            <person name="Stoldt M."/>
            <person name="Jongepier E."/>
            <person name="Feldmeyer B."/>
            <person name="Menzel F."/>
            <person name="Bornberg-Bauer E."/>
            <person name="Foitzik S."/>
        </authorList>
    </citation>
    <scope>NUCLEOTIDE SEQUENCE [LARGE SCALE GENOMIC DNA]</scope>
    <source>
        <tissue evidence="1">Whole body</tissue>
    </source>
</reference>
<gene>
    <name evidence="1" type="ORF">DBV15_10593</name>
</gene>
<evidence type="ECO:0000313" key="1">
    <source>
        <dbReference type="EMBL" id="TGZ37407.1"/>
    </source>
</evidence>
<proteinExistence type="predicted"/>
<keyword evidence="2" id="KW-1185">Reference proteome</keyword>
<name>A0A4S2JRH1_9HYME</name>
<evidence type="ECO:0000313" key="2">
    <source>
        <dbReference type="Proteomes" id="UP000310200"/>
    </source>
</evidence>
<dbReference type="Proteomes" id="UP000310200">
    <property type="component" value="Unassembled WGS sequence"/>
</dbReference>
<dbReference type="AlphaFoldDB" id="A0A4S2JRH1"/>
<comment type="caution">
    <text evidence="1">The sequence shown here is derived from an EMBL/GenBank/DDBJ whole genome shotgun (WGS) entry which is preliminary data.</text>
</comment>
<accession>A0A4S2JRH1</accession>